<reference evidence="2 3" key="1">
    <citation type="submission" date="2017-04" db="EMBL/GenBank/DDBJ databases">
        <title>Whole Genome Sequence of 1,4-Dioxane Degrading Bacterium Mycobacterium dioxanotrophicus PH-06.</title>
        <authorList>
            <person name="He Y."/>
        </authorList>
    </citation>
    <scope>NUCLEOTIDE SEQUENCE [LARGE SCALE GENOMIC DNA]</scope>
    <source>
        <strain evidence="2 3">PH-06</strain>
    </source>
</reference>
<dbReference type="OrthoDB" id="9800684at2"/>
<name>A0A1Y0CDY3_9MYCO</name>
<evidence type="ECO:0000313" key="3">
    <source>
        <dbReference type="Proteomes" id="UP000195331"/>
    </source>
</evidence>
<dbReference type="KEGG" id="mdx:BTO20_07895"/>
<dbReference type="RefSeq" id="WP_087081771.1">
    <property type="nucleotide sequence ID" value="NZ_CP020809.1"/>
</dbReference>
<dbReference type="Proteomes" id="UP000195331">
    <property type="component" value="Chromosome"/>
</dbReference>
<protein>
    <recommendedName>
        <fullName evidence="1">Cupin type-2 domain-containing protein</fullName>
    </recommendedName>
</protein>
<organism evidence="2 3">
    <name type="scientific">Mycobacterium dioxanotrophicus</name>
    <dbReference type="NCBI Taxonomy" id="482462"/>
    <lineage>
        <taxon>Bacteria</taxon>
        <taxon>Bacillati</taxon>
        <taxon>Actinomycetota</taxon>
        <taxon>Actinomycetes</taxon>
        <taxon>Mycobacteriales</taxon>
        <taxon>Mycobacteriaceae</taxon>
        <taxon>Mycobacterium</taxon>
    </lineage>
</organism>
<dbReference type="AlphaFoldDB" id="A0A1Y0CDY3"/>
<feature type="domain" description="Cupin type-2" evidence="1">
    <location>
        <begin position="21"/>
        <end position="92"/>
    </location>
</feature>
<sequence>MATGSHAETQLENDLFRVTKWTIDPGGAIPLHRHEYEYVVVPLVTGTMHVVTADGDEIIAELVVGQSYSRPAGSEHTVENRGDRDPIIFVEVERLSELSTQRSGDAWALAINPVWPELGGNWHPPIGRHKNMGFP</sequence>
<evidence type="ECO:0000313" key="2">
    <source>
        <dbReference type="EMBL" id="ART73489.1"/>
    </source>
</evidence>
<dbReference type="Pfam" id="PF07883">
    <property type="entry name" value="Cupin_2"/>
    <property type="match status" value="1"/>
</dbReference>
<dbReference type="Gene3D" id="2.60.120.10">
    <property type="entry name" value="Jelly Rolls"/>
    <property type="match status" value="1"/>
</dbReference>
<dbReference type="InterPro" id="IPR014710">
    <property type="entry name" value="RmlC-like_jellyroll"/>
</dbReference>
<dbReference type="EMBL" id="CP020809">
    <property type="protein sequence ID" value="ART73489.1"/>
    <property type="molecule type" value="Genomic_DNA"/>
</dbReference>
<gene>
    <name evidence="2" type="ORF">BTO20_07895</name>
</gene>
<keyword evidence="3" id="KW-1185">Reference proteome</keyword>
<proteinExistence type="predicted"/>
<dbReference type="InterPro" id="IPR011051">
    <property type="entry name" value="RmlC_Cupin_sf"/>
</dbReference>
<dbReference type="SUPFAM" id="SSF51182">
    <property type="entry name" value="RmlC-like cupins"/>
    <property type="match status" value="1"/>
</dbReference>
<dbReference type="InterPro" id="IPR013096">
    <property type="entry name" value="Cupin_2"/>
</dbReference>
<evidence type="ECO:0000259" key="1">
    <source>
        <dbReference type="Pfam" id="PF07883"/>
    </source>
</evidence>
<accession>A0A1Y0CDY3</accession>